<feature type="transmembrane region" description="Helical" evidence="6">
    <location>
        <begin position="110"/>
        <end position="129"/>
    </location>
</feature>
<dbReference type="InterPro" id="IPR037185">
    <property type="entry name" value="EmrE-like"/>
</dbReference>
<dbReference type="InterPro" id="IPR050638">
    <property type="entry name" value="AA-Vitamin_Transporters"/>
</dbReference>
<feature type="transmembrane region" description="Helical" evidence="6">
    <location>
        <begin position="136"/>
        <end position="158"/>
    </location>
</feature>
<feature type="transmembrane region" description="Helical" evidence="6">
    <location>
        <begin position="283"/>
        <end position="300"/>
    </location>
</feature>
<dbReference type="Pfam" id="PF00892">
    <property type="entry name" value="EamA"/>
    <property type="match status" value="2"/>
</dbReference>
<keyword evidence="5 6" id="KW-0472">Membrane</keyword>
<dbReference type="STRING" id="1075417.SAMN05421823_103671"/>
<dbReference type="GO" id="GO:0016020">
    <property type="term" value="C:membrane"/>
    <property type="evidence" value="ECO:0007669"/>
    <property type="project" value="UniProtKB-SubCell"/>
</dbReference>
<feature type="transmembrane region" description="Helical" evidence="6">
    <location>
        <begin position="195"/>
        <end position="214"/>
    </location>
</feature>
<evidence type="ECO:0000256" key="5">
    <source>
        <dbReference type="ARBA" id="ARBA00023136"/>
    </source>
</evidence>
<evidence type="ECO:0000256" key="6">
    <source>
        <dbReference type="SAM" id="Phobius"/>
    </source>
</evidence>
<organism evidence="8 9">
    <name type="scientific">Catalinimonas alkaloidigena</name>
    <dbReference type="NCBI Taxonomy" id="1075417"/>
    <lineage>
        <taxon>Bacteria</taxon>
        <taxon>Pseudomonadati</taxon>
        <taxon>Bacteroidota</taxon>
        <taxon>Cytophagia</taxon>
        <taxon>Cytophagales</taxon>
        <taxon>Catalimonadaceae</taxon>
        <taxon>Catalinimonas</taxon>
    </lineage>
</organism>
<dbReference type="EMBL" id="FNFO01000003">
    <property type="protein sequence ID" value="SDK83290.1"/>
    <property type="molecule type" value="Genomic_DNA"/>
</dbReference>
<protein>
    <submittedName>
        <fullName evidence="8">Uncharacterized membrane protein</fullName>
    </submittedName>
</protein>
<name>A0A1G9F4M0_9BACT</name>
<evidence type="ECO:0000256" key="3">
    <source>
        <dbReference type="ARBA" id="ARBA00022692"/>
    </source>
</evidence>
<sequence length="304" mass="32193">MSWAAALRTRPAVQAWTLLLFLSLLWGSSFILIKKGVQVYTPLQVGTLRILAAAVFMVPFGVPLIRRGVLQQLSRAQWVFLVFAGFTGSLIPAIFFSIAGQHIPSALSGALNALTPLFTFLIGAVWLGLQVRTPQLIGVVLGLLGSVLLLTGGFTFGFAGRVNLYAGFVVLAALCYAVNISMVKRFLHGVRPVHISALSLLAVGLPAAVVLFSTDFVTRTVQAPGAGLALSGVLLLGVVNTAIALIFYYQLIQLSTPIFASSTTYVIPIVALAWGLLDGESLQPAHLVGMVTVVGGVLLINRGR</sequence>
<accession>A0A1G9F4M0</accession>
<evidence type="ECO:0000256" key="4">
    <source>
        <dbReference type="ARBA" id="ARBA00022989"/>
    </source>
</evidence>
<feature type="domain" description="EamA" evidence="7">
    <location>
        <begin position="18"/>
        <end position="150"/>
    </location>
</feature>
<feature type="transmembrane region" description="Helical" evidence="6">
    <location>
        <begin position="45"/>
        <end position="66"/>
    </location>
</feature>
<dbReference type="InterPro" id="IPR000620">
    <property type="entry name" value="EamA_dom"/>
</dbReference>
<reference evidence="8 9" key="1">
    <citation type="submission" date="2016-10" db="EMBL/GenBank/DDBJ databases">
        <authorList>
            <person name="de Groot N.N."/>
        </authorList>
    </citation>
    <scope>NUCLEOTIDE SEQUENCE [LARGE SCALE GENOMIC DNA]</scope>
    <source>
        <strain evidence="8 9">DSM 25186</strain>
    </source>
</reference>
<dbReference type="SUPFAM" id="SSF103481">
    <property type="entry name" value="Multidrug resistance efflux transporter EmrE"/>
    <property type="match status" value="2"/>
</dbReference>
<keyword evidence="3 6" id="KW-0812">Transmembrane</keyword>
<dbReference type="PANTHER" id="PTHR32322:SF2">
    <property type="entry name" value="EAMA DOMAIN-CONTAINING PROTEIN"/>
    <property type="match status" value="1"/>
</dbReference>
<dbReference type="AlphaFoldDB" id="A0A1G9F4M0"/>
<feature type="transmembrane region" description="Helical" evidence="6">
    <location>
        <begin position="226"/>
        <end position="251"/>
    </location>
</feature>
<dbReference type="PANTHER" id="PTHR32322">
    <property type="entry name" value="INNER MEMBRANE TRANSPORTER"/>
    <property type="match status" value="1"/>
</dbReference>
<feature type="transmembrane region" description="Helical" evidence="6">
    <location>
        <begin position="12"/>
        <end position="33"/>
    </location>
</feature>
<dbReference type="RefSeq" id="WP_089681659.1">
    <property type="nucleotide sequence ID" value="NZ_FNFO01000003.1"/>
</dbReference>
<evidence type="ECO:0000313" key="9">
    <source>
        <dbReference type="Proteomes" id="UP000198510"/>
    </source>
</evidence>
<dbReference type="OrthoDB" id="1117213at2"/>
<feature type="domain" description="EamA" evidence="7">
    <location>
        <begin position="167"/>
        <end position="301"/>
    </location>
</feature>
<evidence type="ECO:0000313" key="8">
    <source>
        <dbReference type="EMBL" id="SDK83290.1"/>
    </source>
</evidence>
<evidence type="ECO:0000256" key="1">
    <source>
        <dbReference type="ARBA" id="ARBA00004141"/>
    </source>
</evidence>
<feature type="transmembrane region" description="Helical" evidence="6">
    <location>
        <begin position="258"/>
        <end position="277"/>
    </location>
</feature>
<proteinExistence type="inferred from homology"/>
<dbReference type="Proteomes" id="UP000198510">
    <property type="component" value="Unassembled WGS sequence"/>
</dbReference>
<comment type="similarity">
    <text evidence="2">Belongs to the EamA transporter family.</text>
</comment>
<evidence type="ECO:0000256" key="2">
    <source>
        <dbReference type="ARBA" id="ARBA00007362"/>
    </source>
</evidence>
<evidence type="ECO:0000259" key="7">
    <source>
        <dbReference type="Pfam" id="PF00892"/>
    </source>
</evidence>
<comment type="subcellular location">
    <subcellularLocation>
        <location evidence="1">Membrane</location>
        <topology evidence="1">Multi-pass membrane protein</topology>
    </subcellularLocation>
</comment>
<feature type="transmembrane region" description="Helical" evidence="6">
    <location>
        <begin position="78"/>
        <end position="98"/>
    </location>
</feature>
<keyword evidence="9" id="KW-1185">Reference proteome</keyword>
<gene>
    <name evidence="8" type="ORF">SAMN05421823_103671</name>
</gene>
<feature type="transmembrane region" description="Helical" evidence="6">
    <location>
        <begin position="164"/>
        <end position="183"/>
    </location>
</feature>
<keyword evidence="4 6" id="KW-1133">Transmembrane helix</keyword>